<keyword evidence="2" id="KW-0677">Repeat</keyword>
<organism evidence="5">
    <name type="scientific">Timspurckia oligopyrenoides</name>
    <dbReference type="NCBI Taxonomy" id="708627"/>
    <lineage>
        <taxon>Eukaryota</taxon>
        <taxon>Rhodophyta</taxon>
        <taxon>Bangiophyceae</taxon>
        <taxon>Porphyridiales</taxon>
        <taxon>Porphyridiaceae</taxon>
        <taxon>Timspurckia</taxon>
    </lineage>
</organism>
<keyword evidence="3" id="KW-0863">Zinc-finger</keyword>
<evidence type="ECO:0000259" key="4">
    <source>
        <dbReference type="PROSITE" id="PS50089"/>
    </source>
</evidence>
<dbReference type="PROSITE" id="PS00678">
    <property type="entry name" value="WD_REPEATS_1"/>
    <property type="match status" value="1"/>
</dbReference>
<dbReference type="Pfam" id="PF00400">
    <property type="entry name" value="WD40"/>
    <property type="match status" value="3"/>
</dbReference>
<evidence type="ECO:0000256" key="1">
    <source>
        <dbReference type="ARBA" id="ARBA00022574"/>
    </source>
</evidence>
<dbReference type="Gene3D" id="2.130.10.10">
    <property type="entry name" value="YVTN repeat-like/Quinoprotein amine dehydrogenase"/>
    <property type="match status" value="2"/>
</dbReference>
<dbReference type="SMART" id="SM00320">
    <property type="entry name" value="WD40"/>
    <property type="match status" value="5"/>
</dbReference>
<dbReference type="PANTHER" id="PTHR22847">
    <property type="entry name" value="WD40 REPEAT PROTEIN"/>
    <property type="match status" value="1"/>
</dbReference>
<dbReference type="Pfam" id="PF13639">
    <property type="entry name" value="zf-RING_2"/>
    <property type="match status" value="1"/>
</dbReference>
<dbReference type="SUPFAM" id="SSF50978">
    <property type="entry name" value="WD40 repeat-like"/>
    <property type="match status" value="1"/>
</dbReference>
<dbReference type="GO" id="GO:0008270">
    <property type="term" value="F:zinc ion binding"/>
    <property type="evidence" value="ECO:0007669"/>
    <property type="project" value="UniProtKB-KW"/>
</dbReference>
<dbReference type="CDD" id="cd16454">
    <property type="entry name" value="RING-H2_PA-TM-RING"/>
    <property type="match status" value="1"/>
</dbReference>
<evidence type="ECO:0000256" key="2">
    <source>
        <dbReference type="ARBA" id="ARBA00022737"/>
    </source>
</evidence>
<keyword evidence="1" id="KW-0853">WD repeat</keyword>
<evidence type="ECO:0000313" key="5">
    <source>
        <dbReference type="EMBL" id="CAD8819855.1"/>
    </source>
</evidence>
<dbReference type="InterPro" id="IPR001680">
    <property type="entry name" value="WD40_rpt"/>
</dbReference>
<keyword evidence="3" id="KW-0862">Zinc</keyword>
<feature type="domain" description="RING-type" evidence="4">
    <location>
        <begin position="396"/>
        <end position="436"/>
    </location>
</feature>
<dbReference type="Gene3D" id="3.30.40.10">
    <property type="entry name" value="Zinc/RING finger domain, C3HC4 (zinc finger)"/>
    <property type="match status" value="1"/>
</dbReference>
<dbReference type="InterPro" id="IPR013083">
    <property type="entry name" value="Znf_RING/FYVE/PHD"/>
</dbReference>
<evidence type="ECO:0000256" key="3">
    <source>
        <dbReference type="PROSITE-ProRule" id="PRU00175"/>
    </source>
</evidence>
<accession>A0A7S0ZF32</accession>
<sequence>MAQVFERVLSRGFRLHSTPSYRDVQLLPATMSTPTNSDQVLRLVHPKYVSCMAFGDGNEYVTGSGEGSVRVFNNNSASHPVFPIHKDEIYDIAHLSGSLYVSSSYDNHVTVFDSRNGNVNSSVKVDAPKRIVVLSRHEYIVAIASDVGAVIIVNLHPSWPKSSRILGRLKFEGNVSPTCLATSHQRNNADCKLYVGYRNREIGTWNWRSKELCDVWRGHADSLCALSVSADGNVISLAQDRTARVWTSQGRCVGILPHDDIPKAAACYGSRLVVTGDDQGVIRVWDSRHAIKLMTRSINNRHKAVRDVKVSAAGLIFSASNDRTLCVWDFREEISRSALRLMGTFIGMDSGETLMSTEQFVQAQRVEIDQRFPLTHFGQLTKHNRVNEPARLGSSCVVCLEDFQNESQCRLLRCGHIFHAACIDHWIATNNRCPLDYSVVIDRFAF</sequence>
<dbReference type="AlphaFoldDB" id="A0A7S0ZF32"/>
<protein>
    <recommendedName>
        <fullName evidence="4">RING-type domain-containing protein</fullName>
    </recommendedName>
</protein>
<dbReference type="InterPro" id="IPR001841">
    <property type="entry name" value="Znf_RING"/>
</dbReference>
<dbReference type="SUPFAM" id="SSF57850">
    <property type="entry name" value="RING/U-box"/>
    <property type="match status" value="1"/>
</dbReference>
<keyword evidence="3" id="KW-0479">Metal-binding</keyword>
<dbReference type="InterPro" id="IPR015943">
    <property type="entry name" value="WD40/YVTN_repeat-like_dom_sf"/>
</dbReference>
<dbReference type="InterPro" id="IPR019775">
    <property type="entry name" value="WD40_repeat_CS"/>
</dbReference>
<reference evidence="5" key="1">
    <citation type="submission" date="2021-01" db="EMBL/GenBank/DDBJ databases">
        <authorList>
            <person name="Corre E."/>
            <person name="Pelletier E."/>
            <person name="Niang G."/>
            <person name="Scheremetjew M."/>
            <person name="Finn R."/>
            <person name="Kale V."/>
            <person name="Holt S."/>
            <person name="Cochrane G."/>
            <person name="Meng A."/>
            <person name="Brown T."/>
            <person name="Cohen L."/>
        </authorList>
    </citation>
    <scope>NUCLEOTIDE SEQUENCE</scope>
    <source>
        <strain evidence="5">CCMP3278</strain>
    </source>
</reference>
<dbReference type="PROSITE" id="PS50089">
    <property type="entry name" value="ZF_RING_2"/>
    <property type="match status" value="1"/>
</dbReference>
<dbReference type="EMBL" id="HBFP01005973">
    <property type="protein sequence ID" value="CAD8819855.1"/>
    <property type="molecule type" value="Transcribed_RNA"/>
</dbReference>
<gene>
    <name evidence="5" type="ORF">TOLI1172_LOCUS4244</name>
</gene>
<proteinExistence type="predicted"/>
<dbReference type="PANTHER" id="PTHR22847:SF637">
    <property type="entry name" value="WD REPEAT DOMAIN 5B"/>
    <property type="match status" value="1"/>
</dbReference>
<name>A0A7S0ZF32_9RHOD</name>
<dbReference type="SMART" id="SM00184">
    <property type="entry name" value="RING"/>
    <property type="match status" value="1"/>
</dbReference>
<dbReference type="InterPro" id="IPR036322">
    <property type="entry name" value="WD40_repeat_dom_sf"/>
</dbReference>
<dbReference type="GO" id="GO:1990234">
    <property type="term" value="C:transferase complex"/>
    <property type="evidence" value="ECO:0007669"/>
    <property type="project" value="UniProtKB-ARBA"/>
</dbReference>